<keyword evidence="5" id="KW-1185">Reference proteome</keyword>
<dbReference type="KEGG" id="aqu:109581415"/>
<feature type="compositionally biased region" description="Basic and acidic residues" evidence="1">
    <location>
        <begin position="360"/>
        <end position="370"/>
    </location>
</feature>
<organism evidence="4">
    <name type="scientific">Amphimedon queenslandica</name>
    <name type="common">Sponge</name>
    <dbReference type="NCBI Taxonomy" id="400682"/>
    <lineage>
        <taxon>Eukaryota</taxon>
        <taxon>Metazoa</taxon>
        <taxon>Porifera</taxon>
        <taxon>Demospongiae</taxon>
        <taxon>Heteroscleromorpha</taxon>
        <taxon>Haplosclerida</taxon>
        <taxon>Niphatidae</taxon>
        <taxon>Amphimedon</taxon>
    </lineage>
</organism>
<dbReference type="AlphaFoldDB" id="A0A1X7V2Y4"/>
<keyword evidence="2" id="KW-0812">Transmembrane</keyword>
<dbReference type="SMART" id="SM00261">
    <property type="entry name" value="FU"/>
    <property type="match status" value="2"/>
</dbReference>
<dbReference type="EnsemblMetazoa" id="Aqu2.1.33922_001">
    <property type="protein sequence ID" value="Aqu2.1.33922_001"/>
    <property type="gene ID" value="Aqu2.1.33922"/>
</dbReference>
<gene>
    <name evidence="4" type="primary">109581415</name>
</gene>
<proteinExistence type="predicted"/>
<keyword evidence="3" id="KW-0732">Signal</keyword>
<keyword evidence="2" id="KW-0472">Membrane</keyword>
<protein>
    <recommendedName>
        <fullName evidence="6">TNFR-Cys domain-containing protein</fullName>
    </recommendedName>
</protein>
<dbReference type="EnsemblMetazoa" id="XM_019995497.1">
    <property type="protein sequence ID" value="XP_019851056.1"/>
    <property type="gene ID" value="LOC109581415"/>
</dbReference>
<dbReference type="Gene3D" id="2.10.220.10">
    <property type="entry name" value="Hormone Receptor, Insulin-like Growth Factor Receptor 1, Chain A, domain 2"/>
    <property type="match status" value="1"/>
</dbReference>
<feature type="region of interest" description="Disordered" evidence="1">
    <location>
        <begin position="337"/>
        <end position="374"/>
    </location>
</feature>
<evidence type="ECO:0000313" key="4">
    <source>
        <dbReference type="EnsemblMetazoa" id="Aqu2.1.33922_001"/>
    </source>
</evidence>
<dbReference type="InterPro" id="IPR006212">
    <property type="entry name" value="Furin_repeat"/>
</dbReference>
<dbReference type="Proteomes" id="UP000007879">
    <property type="component" value="Unassembled WGS sequence"/>
</dbReference>
<evidence type="ECO:0000256" key="2">
    <source>
        <dbReference type="SAM" id="Phobius"/>
    </source>
</evidence>
<evidence type="ECO:0000256" key="1">
    <source>
        <dbReference type="SAM" id="MobiDB-lite"/>
    </source>
</evidence>
<name>A0A1X7V2Y4_AMPQE</name>
<feature type="transmembrane region" description="Helical" evidence="2">
    <location>
        <begin position="209"/>
        <end position="238"/>
    </location>
</feature>
<evidence type="ECO:0000313" key="5">
    <source>
        <dbReference type="Proteomes" id="UP000007879"/>
    </source>
</evidence>
<reference evidence="4" key="2">
    <citation type="submission" date="2017-05" db="UniProtKB">
        <authorList>
            <consortium name="EnsemblMetazoa"/>
        </authorList>
    </citation>
    <scope>IDENTIFICATION</scope>
</reference>
<feature type="signal peptide" evidence="3">
    <location>
        <begin position="1"/>
        <end position="21"/>
    </location>
</feature>
<dbReference type="CDD" id="cd00064">
    <property type="entry name" value="FU"/>
    <property type="match status" value="2"/>
</dbReference>
<dbReference type="InterPro" id="IPR009030">
    <property type="entry name" value="Growth_fac_rcpt_cys_sf"/>
</dbReference>
<sequence length="519" mass="57395">MAALLLKVFLFCLFLLSLSLAENDQLLDIDDCIDGQYSNYSSLCSTNNDSSFLSSSGLSLNTDCFSCHSLCESCYGPHSNHCYACTEYYALLVPGLGGRGDLVCDPNGYLRNSSLNTLNCVSECPTGSTADNDTAQCICDRGYFQNGSVCSNCTSFCSECVNGTSSGCLVCSYAVYQGVCVGSCPQGTSNMNGECLPGSSRFSLSVSEIIAIVVGGSGALILIIVVIILIMLCCIWRIRKKKNEYYRYPKKASVVISESFKQISFKRRKKDNILQTNDSSAYLHSMRDSYDPHVTRTATINESDIDTPGSLRRGGPNKESVYVKMSPATSLEVLNRETPSHQHKRVVGPSLSYQPPSNRRQYEPPRDQWRNSDPQQECYEDMTWGSQVNVAGGGGEDDEQDMYEDLSGNYPIVPPRGVLPAVAPHPPVVRDKRKETLDNQYVKMTKQGRQGLHRSIDNVLMADHSYVNVCRDDQHRLRAITSPHMTGRGGVGGEEDEQEEYVEVMHSTSQMEEEDIYDN</sequence>
<reference evidence="5" key="1">
    <citation type="journal article" date="2010" name="Nature">
        <title>The Amphimedon queenslandica genome and the evolution of animal complexity.</title>
        <authorList>
            <person name="Srivastava M."/>
            <person name="Simakov O."/>
            <person name="Chapman J."/>
            <person name="Fahey B."/>
            <person name="Gauthier M.E."/>
            <person name="Mitros T."/>
            <person name="Richards G.S."/>
            <person name="Conaco C."/>
            <person name="Dacre M."/>
            <person name="Hellsten U."/>
            <person name="Larroux C."/>
            <person name="Putnam N.H."/>
            <person name="Stanke M."/>
            <person name="Adamska M."/>
            <person name="Darling A."/>
            <person name="Degnan S.M."/>
            <person name="Oakley T.H."/>
            <person name="Plachetzki D.C."/>
            <person name="Zhai Y."/>
            <person name="Adamski M."/>
            <person name="Calcino A."/>
            <person name="Cummins S.F."/>
            <person name="Goodstein D.M."/>
            <person name="Harris C."/>
            <person name="Jackson D.J."/>
            <person name="Leys S.P."/>
            <person name="Shu S."/>
            <person name="Woodcroft B.J."/>
            <person name="Vervoort M."/>
            <person name="Kosik K.S."/>
            <person name="Manning G."/>
            <person name="Degnan B.M."/>
            <person name="Rokhsar D.S."/>
        </authorList>
    </citation>
    <scope>NUCLEOTIDE SEQUENCE [LARGE SCALE GENOMIC DNA]</scope>
</reference>
<dbReference type="SUPFAM" id="SSF57184">
    <property type="entry name" value="Growth factor receptor domain"/>
    <property type="match status" value="1"/>
</dbReference>
<dbReference type="InParanoid" id="A0A1X7V2Y4"/>
<evidence type="ECO:0008006" key="6">
    <source>
        <dbReference type="Google" id="ProtNLM"/>
    </source>
</evidence>
<keyword evidence="2" id="KW-1133">Transmembrane helix</keyword>
<feature type="chain" id="PRO_5012756061" description="TNFR-Cys domain-containing protein" evidence="3">
    <location>
        <begin position="22"/>
        <end position="519"/>
    </location>
</feature>
<accession>A0A1X7V2Y4</accession>
<evidence type="ECO:0000256" key="3">
    <source>
        <dbReference type="SAM" id="SignalP"/>
    </source>
</evidence>